<name>A0ABW2BSH6_9PSEU</name>
<protein>
    <submittedName>
        <fullName evidence="2">Uncharacterized protein</fullName>
    </submittedName>
</protein>
<proteinExistence type="predicted"/>
<feature type="transmembrane region" description="Helical" evidence="1">
    <location>
        <begin position="348"/>
        <end position="365"/>
    </location>
</feature>
<keyword evidence="3" id="KW-1185">Reference proteome</keyword>
<sequence>MFFQRYWQRRRPGRPTPDWVVSFTYRTWLVALLFKLLGSSWDMSWHFMWIRDDFAPPHLLNSVGTAMVCALVIIHTYTGMACTRRSLRLMQAGTVTFLLAAPLDVLNHRISGLDLTAWSPTHAMLYIGTAVMILGAIDGWLSYGKPGKTRTLTLVALWAFLLETAYFANGQQEYGILALRAWERGEPGAEPSLLQFAADDLGRTVDRDAVIHFALPIPDWVYPLWGIGVMALLLIAARAVVRVRWTATAVAGAYVAYRAAIWPLLVAGGFPPSTVPFYLVFVGLAVDLAFLLPLARSRAQRVRSARLRAPLGGVLVAALGFGALWVQAQLRPWLLGDVHTESAPPVDYWTLPVVLVAVGVLWAAVEPLAGRLRTGAGSGAA</sequence>
<feature type="transmembrane region" description="Helical" evidence="1">
    <location>
        <begin position="86"/>
        <end position="103"/>
    </location>
</feature>
<feature type="transmembrane region" description="Helical" evidence="1">
    <location>
        <begin position="58"/>
        <end position="74"/>
    </location>
</feature>
<evidence type="ECO:0000256" key="1">
    <source>
        <dbReference type="SAM" id="Phobius"/>
    </source>
</evidence>
<dbReference type="EMBL" id="JBHSXX010000001">
    <property type="protein sequence ID" value="MFC6865896.1"/>
    <property type="molecule type" value="Genomic_DNA"/>
</dbReference>
<dbReference type="Proteomes" id="UP001596337">
    <property type="component" value="Unassembled WGS sequence"/>
</dbReference>
<gene>
    <name evidence="2" type="ORF">ACFQGD_01910</name>
</gene>
<keyword evidence="1" id="KW-1133">Transmembrane helix</keyword>
<feature type="transmembrane region" description="Helical" evidence="1">
    <location>
        <begin position="220"/>
        <end position="241"/>
    </location>
</feature>
<feature type="transmembrane region" description="Helical" evidence="1">
    <location>
        <begin position="248"/>
        <end position="270"/>
    </location>
</feature>
<feature type="transmembrane region" description="Helical" evidence="1">
    <location>
        <begin position="20"/>
        <end position="38"/>
    </location>
</feature>
<reference evidence="3" key="1">
    <citation type="journal article" date="2019" name="Int. J. Syst. Evol. Microbiol.">
        <title>The Global Catalogue of Microorganisms (GCM) 10K type strain sequencing project: providing services to taxonomists for standard genome sequencing and annotation.</title>
        <authorList>
            <consortium name="The Broad Institute Genomics Platform"/>
            <consortium name="The Broad Institute Genome Sequencing Center for Infectious Disease"/>
            <person name="Wu L."/>
            <person name="Ma J."/>
        </authorList>
    </citation>
    <scope>NUCLEOTIDE SEQUENCE [LARGE SCALE GENOMIC DNA]</scope>
    <source>
        <strain evidence="3">KCTC 32255</strain>
    </source>
</reference>
<comment type="caution">
    <text evidence="2">The sequence shown here is derived from an EMBL/GenBank/DDBJ whole genome shotgun (WGS) entry which is preliminary data.</text>
</comment>
<feature type="transmembrane region" description="Helical" evidence="1">
    <location>
        <begin position="123"/>
        <end position="144"/>
    </location>
</feature>
<keyword evidence="1" id="KW-0472">Membrane</keyword>
<feature type="transmembrane region" description="Helical" evidence="1">
    <location>
        <begin position="307"/>
        <end position="328"/>
    </location>
</feature>
<dbReference type="RefSeq" id="WP_345402762.1">
    <property type="nucleotide sequence ID" value="NZ_BAABLA010000111.1"/>
</dbReference>
<accession>A0ABW2BSH6</accession>
<keyword evidence="1" id="KW-0812">Transmembrane</keyword>
<feature type="transmembrane region" description="Helical" evidence="1">
    <location>
        <begin position="276"/>
        <end position="295"/>
    </location>
</feature>
<evidence type="ECO:0000313" key="2">
    <source>
        <dbReference type="EMBL" id="MFC6865896.1"/>
    </source>
</evidence>
<evidence type="ECO:0000313" key="3">
    <source>
        <dbReference type="Proteomes" id="UP001596337"/>
    </source>
</evidence>
<organism evidence="2 3">
    <name type="scientific">Haloechinothrix salitolerans</name>
    <dbReference type="NCBI Taxonomy" id="926830"/>
    <lineage>
        <taxon>Bacteria</taxon>
        <taxon>Bacillati</taxon>
        <taxon>Actinomycetota</taxon>
        <taxon>Actinomycetes</taxon>
        <taxon>Pseudonocardiales</taxon>
        <taxon>Pseudonocardiaceae</taxon>
        <taxon>Haloechinothrix</taxon>
    </lineage>
</organism>
<feature type="transmembrane region" description="Helical" evidence="1">
    <location>
        <begin position="151"/>
        <end position="168"/>
    </location>
</feature>